<dbReference type="EMBL" id="MU155183">
    <property type="protein sequence ID" value="KAF9481134.1"/>
    <property type="molecule type" value="Genomic_DNA"/>
</dbReference>
<evidence type="ECO:0000313" key="1">
    <source>
        <dbReference type="EMBL" id="KAF9481134.1"/>
    </source>
</evidence>
<proteinExistence type="predicted"/>
<evidence type="ECO:0000313" key="2">
    <source>
        <dbReference type="Proteomes" id="UP000807469"/>
    </source>
</evidence>
<name>A0A9P6D271_9AGAR</name>
<organism evidence="1 2">
    <name type="scientific">Pholiota conissans</name>
    <dbReference type="NCBI Taxonomy" id="109636"/>
    <lineage>
        <taxon>Eukaryota</taxon>
        <taxon>Fungi</taxon>
        <taxon>Dikarya</taxon>
        <taxon>Basidiomycota</taxon>
        <taxon>Agaricomycotina</taxon>
        <taxon>Agaricomycetes</taxon>
        <taxon>Agaricomycetidae</taxon>
        <taxon>Agaricales</taxon>
        <taxon>Agaricineae</taxon>
        <taxon>Strophariaceae</taxon>
        <taxon>Pholiota</taxon>
    </lineage>
</organism>
<protein>
    <submittedName>
        <fullName evidence="1">Uncharacterized protein</fullName>
    </submittedName>
</protein>
<comment type="caution">
    <text evidence="1">The sequence shown here is derived from an EMBL/GenBank/DDBJ whole genome shotgun (WGS) entry which is preliminary data.</text>
</comment>
<dbReference type="AlphaFoldDB" id="A0A9P6D271"/>
<sequence length="136" mass="16203">MEYLNDGLERLDRITQAGDRIEAMVSDLHSYDDFIQPAQWTMRQKYIVELWNIVNALDIPIIYDPIRCMLWPFGFTHADRIRFHLSQIRRGKAEPDWRTIWDGRKYIRHILASKALADRFEEGGEVDSSMYDDILR</sequence>
<dbReference type="Proteomes" id="UP000807469">
    <property type="component" value="Unassembled WGS sequence"/>
</dbReference>
<accession>A0A9P6D271</accession>
<gene>
    <name evidence="1" type="ORF">BDN70DRAFT_566424</name>
</gene>
<dbReference type="OrthoDB" id="5149641at2759"/>
<keyword evidence="2" id="KW-1185">Reference proteome</keyword>
<reference evidence="1" key="1">
    <citation type="submission" date="2020-11" db="EMBL/GenBank/DDBJ databases">
        <authorList>
            <consortium name="DOE Joint Genome Institute"/>
            <person name="Ahrendt S."/>
            <person name="Riley R."/>
            <person name="Andreopoulos W."/>
            <person name="Labutti K."/>
            <person name="Pangilinan J."/>
            <person name="Ruiz-Duenas F.J."/>
            <person name="Barrasa J.M."/>
            <person name="Sanchez-Garcia M."/>
            <person name="Camarero S."/>
            <person name="Miyauchi S."/>
            <person name="Serrano A."/>
            <person name="Linde D."/>
            <person name="Babiker R."/>
            <person name="Drula E."/>
            <person name="Ayuso-Fernandez I."/>
            <person name="Pacheco R."/>
            <person name="Padilla G."/>
            <person name="Ferreira P."/>
            <person name="Barriuso J."/>
            <person name="Kellner H."/>
            <person name="Castanera R."/>
            <person name="Alfaro M."/>
            <person name="Ramirez L."/>
            <person name="Pisabarro A.G."/>
            <person name="Kuo A."/>
            <person name="Tritt A."/>
            <person name="Lipzen A."/>
            <person name="He G."/>
            <person name="Yan M."/>
            <person name="Ng V."/>
            <person name="Cullen D."/>
            <person name="Martin F."/>
            <person name="Rosso M.-N."/>
            <person name="Henrissat B."/>
            <person name="Hibbett D."/>
            <person name="Martinez A.T."/>
            <person name="Grigoriev I.V."/>
        </authorList>
    </citation>
    <scope>NUCLEOTIDE SEQUENCE</scope>
    <source>
        <strain evidence="1">CIRM-BRFM 674</strain>
    </source>
</reference>